<keyword evidence="2" id="KW-1003">Cell membrane</keyword>
<dbReference type="GO" id="GO:0004974">
    <property type="term" value="F:leukotriene receptor activity"/>
    <property type="evidence" value="ECO:0007669"/>
    <property type="project" value="UniProtKB-ARBA"/>
</dbReference>
<evidence type="ECO:0000256" key="9">
    <source>
        <dbReference type="ARBA" id="ARBA00023224"/>
    </source>
</evidence>
<feature type="domain" description="G-protein coupled receptors family 1 profile" evidence="11">
    <location>
        <begin position="37"/>
        <end position="282"/>
    </location>
</feature>
<evidence type="ECO:0000256" key="3">
    <source>
        <dbReference type="ARBA" id="ARBA00022692"/>
    </source>
</evidence>
<evidence type="ECO:0000256" key="8">
    <source>
        <dbReference type="ARBA" id="ARBA00023180"/>
    </source>
</evidence>
<evidence type="ECO:0000256" key="2">
    <source>
        <dbReference type="ARBA" id="ARBA00022475"/>
    </source>
</evidence>
<dbReference type="GO" id="GO:0060326">
    <property type="term" value="P:cell chemotaxis"/>
    <property type="evidence" value="ECO:0007669"/>
    <property type="project" value="TreeGrafter"/>
</dbReference>
<evidence type="ECO:0000256" key="4">
    <source>
        <dbReference type="ARBA" id="ARBA00022989"/>
    </source>
</evidence>
<organism evidence="12 13">
    <name type="scientific">Phascolarctos cinereus</name>
    <name type="common">Koala</name>
    <dbReference type="NCBI Taxonomy" id="38626"/>
    <lineage>
        <taxon>Eukaryota</taxon>
        <taxon>Metazoa</taxon>
        <taxon>Chordata</taxon>
        <taxon>Craniata</taxon>
        <taxon>Vertebrata</taxon>
        <taxon>Euteleostomi</taxon>
        <taxon>Mammalia</taxon>
        <taxon>Metatheria</taxon>
        <taxon>Diprotodontia</taxon>
        <taxon>Phascolarctidae</taxon>
        <taxon>Phascolarctos</taxon>
    </lineage>
</organism>
<dbReference type="PRINTS" id="PR00237">
    <property type="entry name" value="GPCRRHODOPSN"/>
</dbReference>
<feature type="transmembrane region" description="Helical" evidence="10">
    <location>
        <begin position="93"/>
        <end position="113"/>
    </location>
</feature>
<dbReference type="KEGG" id="pcw:110210376"/>
<keyword evidence="12" id="KW-1185">Reference proteome</keyword>
<keyword evidence="4 10" id="KW-1133">Transmembrane helix</keyword>
<dbReference type="Pfam" id="PF00001">
    <property type="entry name" value="7tm_1"/>
    <property type="match status" value="1"/>
</dbReference>
<keyword evidence="3 10" id="KW-0812">Transmembrane</keyword>
<reference evidence="13" key="1">
    <citation type="submission" date="2025-08" db="UniProtKB">
        <authorList>
            <consortium name="RefSeq"/>
        </authorList>
    </citation>
    <scope>IDENTIFICATION</scope>
    <source>
        <tissue evidence="13">Spleen</tissue>
    </source>
</reference>
<evidence type="ECO:0000259" key="11">
    <source>
        <dbReference type="PROSITE" id="PS50262"/>
    </source>
</evidence>
<dbReference type="Gene3D" id="1.20.1070.10">
    <property type="entry name" value="Rhodopsin 7-helix transmembrane proteins"/>
    <property type="match status" value="1"/>
</dbReference>
<dbReference type="GO" id="GO:0009897">
    <property type="term" value="C:external side of plasma membrane"/>
    <property type="evidence" value="ECO:0007669"/>
    <property type="project" value="TreeGrafter"/>
</dbReference>
<feature type="transmembrane region" description="Helical" evidence="10">
    <location>
        <begin position="20"/>
        <end position="46"/>
    </location>
</feature>
<feature type="transmembrane region" description="Helical" evidence="10">
    <location>
        <begin position="134"/>
        <end position="153"/>
    </location>
</feature>
<dbReference type="GeneID" id="110210376"/>
<comment type="subcellular location">
    <subcellularLocation>
        <location evidence="1">Cell membrane</location>
        <topology evidence="1">Multi-pass membrane protein</topology>
    </subcellularLocation>
</comment>
<keyword evidence="6 10" id="KW-0472">Membrane</keyword>
<dbReference type="GO" id="GO:0016493">
    <property type="term" value="F:C-C chemokine receptor activity"/>
    <property type="evidence" value="ECO:0007669"/>
    <property type="project" value="TreeGrafter"/>
</dbReference>
<gene>
    <name evidence="13" type="primary">LOC110210376</name>
</gene>
<feature type="transmembrane region" description="Helical" evidence="10">
    <location>
        <begin position="173"/>
        <end position="194"/>
    </location>
</feature>
<dbReference type="FunFam" id="1.20.1070.10:FF:000109">
    <property type="entry name" value="Leukotriene B4 receptor"/>
    <property type="match status" value="1"/>
</dbReference>
<protein>
    <submittedName>
        <fullName evidence="13">Leukotriene B4 receptor 1-like</fullName>
    </submittedName>
</protein>
<name>A0A6P5KH52_PHACI</name>
<keyword evidence="8" id="KW-0325">Glycoprotein</keyword>
<keyword evidence="9" id="KW-0807">Transducer</keyword>
<dbReference type="Proteomes" id="UP000515140">
    <property type="component" value="Unplaced"/>
</dbReference>
<dbReference type="InterPro" id="IPR000276">
    <property type="entry name" value="GPCR_Rhodpsn"/>
</dbReference>
<evidence type="ECO:0000256" key="10">
    <source>
        <dbReference type="SAM" id="Phobius"/>
    </source>
</evidence>
<dbReference type="PROSITE" id="PS50262">
    <property type="entry name" value="G_PROTEIN_RECEP_F1_2"/>
    <property type="match status" value="1"/>
</dbReference>
<dbReference type="PANTHER" id="PTHR10489:SF946">
    <property type="entry name" value="LEUKOTRIENE B4 RECEPTOR 1-LIKE"/>
    <property type="match status" value="1"/>
</dbReference>
<dbReference type="PANTHER" id="PTHR10489">
    <property type="entry name" value="CELL ADHESION MOLECULE"/>
    <property type="match status" value="1"/>
</dbReference>
<dbReference type="SUPFAM" id="SSF81321">
    <property type="entry name" value="Family A G protein-coupled receptor-like"/>
    <property type="match status" value="1"/>
</dbReference>
<evidence type="ECO:0000256" key="6">
    <source>
        <dbReference type="ARBA" id="ARBA00023136"/>
    </source>
</evidence>
<keyword evidence="5" id="KW-0297">G-protein coupled receptor</keyword>
<evidence type="ECO:0000313" key="13">
    <source>
        <dbReference type="RefSeq" id="XP_020844950.1"/>
    </source>
</evidence>
<feature type="transmembrane region" description="Helical" evidence="10">
    <location>
        <begin position="266"/>
        <end position="285"/>
    </location>
</feature>
<keyword evidence="7" id="KW-0675">Receptor</keyword>
<dbReference type="GO" id="GO:0006955">
    <property type="term" value="P:immune response"/>
    <property type="evidence" value="ECO:0007669"/>
    <property type="project" value="TreeGrafter"/>
</dbReference>
<dbReference type="InterPro" id="IPR050119">
    <property type="entry name" value="CCR1-9-like"/>
</dbReference>
<proteinExistence type="predicted"/>
<evidence type="ECO:0000313" key="12">
    <source>
        <dbReference type="Proteomes" id="UP000515140"/>
    </source>
</evidence>
<dbReference type="AlphaFoldDB" id="A0A6P5KH52"/>
<dbReference type="RefSeq" id="XP_020844950.1">
    <property type="nucleotide sequence ID" value="XM_020989291.1"/>
</dbReference>
<feature type="transmembrane region" description="Helical" evidence="10">
    <location>
        <begin position="58"/>
        <end position="81"/>
    </location>
</feature>
<dbReference type="GO" id="GO:0007204">
    <property type="term" value="P:positive regulation of cytosolic calcium ion concentration"/>
    <property type="evidence" value="ECO:0007669"/>
    <property type="project" value="TreeGrafter"/>
</dbReference>
<evidence type="ECO:0000256" key="5">
    <source>
        <dbReference type="ARBA" id="ARBA00023040"/>
    </source>
</evidence>
<dbReference type="GO" id="GO:0019722">
    <property type="term" value="P:calcium-mediated signaling"/>
    <property type="evidence" value="ECO:0007669"/>
    <property type="project" value="TreeGrafter"/>
</dbReference>
<evidence type="ECO:0000256" key="1">
    <source>
        <dbReference type="ARBA" id="ARBA00004651"/>
    </source>
</evidence>
<sequence>MSSDQSSADPDSPIALSVARQVACALLSLAFAVGVPGNLAVIWTVCRRMKAPPPTVLLILNLAAADLLALLTVPFWIYALAGVWSLGPVVCRTLVWLVNGSMFSGVLIVTLLSSERLVALARPFHLQRWWHLAGARRVLVLLWVAALLLAAPATLTADPSHCLQRQFSSSQQLVTLLLLETVVGFVGPFTIIAVCSACVRSHLRKLHHPGRRRASRIVTAVVVVFAVCWLPYHTSNVAAVASELLEASSSEPVTWLDYAADVGHSISAPLAFLGSCINPLLYAFAARRIARAGGLAGLFARMVPSFYCDGARQVASQSFGESASGQALGLNSPDSAS</sequence>
<dbReference type="GO" id="GO:0019957">
    <property type="term" value="F:C-C chemokine binding"/>
    <property type="evidence" value="ECO:0007669"/>
    <property type="project" value="TreeGrafter"/>
</dbReference>
<dbReference type="InParanoid" id="A0A6P5KH52"/>
<dbReference type="InterPro" id="IPR017452">
    <property type="entry name" value="GPCR_Rhodpsn_7TM"/>
</dbReference>
<feature type="transmembrane region" description="Helical" evidence="10">
    <location>
        <begin position="214"/>
        <end position="232"/>
    </location>
</feature>
<evidence type="ECO:0000256" key="7">
    <source>
        <dbReference type="ARBA" id="ARBA00023170"/>
    </source>
</evidence>
<accession>A0A6P5KH52</accession>